<organism evidence="1 2">
    <name type="scientific">Terrabacter terrae</name>
    <dbReference type="NCBI Taxonomy" id="318434"/>
    <lineage>
        <taxon>Bacteria</taxon>
        <taxon>Bacillati</taxon>
        <taxon>Actinomycetota</taxon>
        <taxon>Actinomycetes</taxon>
        <taxon>Micrococcales</taxon>
        <taxon>Intrasporangiaceae</taxon>
        <taxon>Terrabacter</taxon>
    </lineage>
</organism>
<reference evidence="2" key="1">
    <citation type="journal article" date="2019" name="Int. J. Syst. Evol. Microbiol.">
        <title>The Global Catalogue of Microorganisms (GCM) 10K type strain sequencing project: providing services to taxonomists for standard genome sequencing and annotation.</title>
        <authorList>
            <consortium name="The Broad Institute Genomics Platform"/>
            <consortium name="The Broad Institute Genome Sequencing Center for Infectious Disease"/>
            <person name="Wu L."/>
            <person name="Ma J."/>
        </authorList>
    </citation>
    <scope>NUCLEOTIDE SEQUENCE [LARGE SCALE GENOMIC DNA]</scope>
    <source>
        <strain evidence="2">JCM 14283</strain>
    </source>
</reference>
<name>A0ABP5FR64_9MICO</name>
<dbReference type="RefSeq" id="WP_343991368.1">
    <property type="nucleotide sequence ID" value="NZ_BAAANB010000021.1"/>
</dbReference>
<protein>
    <submittedName>
        <fullName evidence="1">Uncharacterized protein</fullName>
    </submittedName>
</protein>
<evidence type="ECO:0000313" key="2">
    <source>
        <dbReference type="Proteomes" id="UP001501285"/>
    </source>
</evidence>
<comment type="caution">
    <text evidence="1">The sequence shown here is derived from an EMBL/GenBank/DDBJ whole genome shotgun (WGS) entry which is preliminary data.</text>
</comment>
<dbReference type="EMBL" id="BAAANB010000021">
    <property type="protein sequence ID" value="GAA2032244.1"/>
    <property type="molecule type" value="Genomic_DNA"/>
</dbReference>
<keyword evidence="2" id="KW-1185">Reference proteome</keyword>
<gene>
    <name evidence="1" type="ORF">GCM10009740_22870</name>
</gene>
<accession>A0ABP5FR64</accession>
<dbReference type="Proteomes" id="UP001501285">
    <property type="component" value="Unassembled WGS sequence"/>
</dbReference>
<evidence type="ECO:0000313" key="1">
    <source>
        <dbReference type="EMBL" id="GAA2032244.1"/>
    </source>
</evidence>
<sequence length="106" mass="11484">MTIWVELRRRDSSPVRDVADPSGGTFDAAGDFDRFIGRPTLPVLGAIDPYADTSIASVEMPGLLRDIELSLDDAKDGPEMRGLLRLRALAGLCRDDASTYLIFGGD</sequence>
<proteinExistence type="predicted"/>